<dbReference type="RefSeq" id="WP_224037496.1">
    <property type="nucleotide sequence ID" value="NZ_AP024849.1"/>
</dbReference>
<gene>
    <name evidence="1" type="ORF">psyc5s11_20320</name>
</gene>
<evidence type="ECO:0000313" key="1">
    <source>
        <dbReference type="EMBL" id="BCZ45965.1"/>
    </source>
</evidence>
<keyword evidence="2" id="KW-1185">Reference proteome</keyword>
<dbReference type="Proteomes" id="UP000824633">
    <property type="component" value="Chromosome"/>
</dbReference>
<organism evidence="1 2">
    <name type="scientific">Clostridium gelidum</name>
    <dbReference type="NCBI Taxonomy" id="704125"/>
    <lineage>
        <taxon>Bacteria</taxon>
        <taxon>Bacillati</taxon>
        <taxon>Bacillota</taxon>
        <taxon>Clostridia</taxon>
        <taxon>Eubacteriales</taxon>
        <taxon>Clostridiaceae</taxon>
        <taxon>Clostridium</taxon>
    </lineage>
</organism>
<proteinExistence type="predicted"/>
<evidence type="ECO:0008006" key="3">
    <source>
        <dbReference type="Google" id="ProtNLM"/>
    </source>
</evidence>
<dbReference type="Gene3D" id="1.10.10.60">
    <property type="entry name" value="Homeodomain-like"/>
    <property type="match status" value="1"/>
</dbReference>
<accession>A0ABN6IYB1</accession>
<protein>
    <recommendedName>
        <fullName evidence="3">Myb-like domain-containing protein</fullName>
    </recommendedName>
</protein>
<name>A0ABN6IYB1_9CLOT</name>
<dbReference type="EMBL" id="AP024849">
    <property type="protein sequence ID" value="BCZ45965.1"/>
    <property type="molecule type" value="Genomic_DNA"/>
</dbReference>
<evidence type="ECO:0000313" key="2">
    <source>
        <dbReference type="Proteomes" id="UP000824633"/>
    </source>
</evidence>
<sequence>MSWEKEEEKYLLDNWKIESLSQIMEFLSKTKDSVIRKAGRMGLDTRKAPDTLIKKKWTIDEDQYMINNYNLLSLETLMVDLNRSRYSILKRAQCLNLTLKLRHWTENEINYLEENWGIKNINIISKKLNRSIDAVYLKACQLSLREEILANGYFLTPKYISEILSINVRSIYNCMVNGLLKFRKYNVKSKIKYQISIECFLDFLKNNQTIWDSKTADMQTIKSYYSSYNITSKNAFTVNISLPNWLQSKIQEDLAKKSRMRHKLQWTINEDKLLNNLTKASYSFDEIAIRLNRTPSSIKSRYYAIRNNNYNSEFLNIRTFMNDFSNTSY</sequence>
<reference evidence="2" key="1">
    <citation type="submission" date="2021-07" db="EMBL/GenBank/DDBJ databases">
        <title>Complete genome sequencing of a Clostridium isolate.</title>
        <authorList>
            <person name="Ueki A."/>
            <person name="Tonouchi A."/>
        </authorList>
    </citation>
    <scope>NUCLEOTIDE SEQUENCE [LARGE SCALE GENOMIC DNA]</scope>
    <source>
        <strain evidence="2">C5S11</strain>
    </source>
</reference>